<dbReference type="InterPro" id="IPR023614">
    <property type="entry name" value="Porin_dom_sf"/>
</dbReference>
<evidence type="ECO:0000313" key="2">
    <source>
        <dbReference type="EMBL" id="MFC3108697.1"/>
    </source>
</evidence>
<dbReference type="Pfam" id="PF13609">
    <property type="entry name" value="Porin_4"/>
    <property type="match status" value="1"/>
</dbReference>
<accession>A0ABV7F0X2</accession>
<dbReference type="Proteomes" id="UP001595530">
    <property type="component" value="Unassembled WGS sequence"/>
</dbReference>
<comment type="caution">
    <text evidence="2">The sequence shown here is derived from an EMBL/GenBank/DDBJ whole genome shotgun (WGS) entry which is preliminary data.</text>
</comment>
<evidence type="ECO:0000313" key="3">
    <source>
        <dbReference type="Proteomes" id="UP001595530"/>
    </source>
</evidence>
<reference evidence="3" key="1">
    <citation type="journal article" date="2019" name="Int. J. Syst. Evol. Microbiol.">
        <title>The Global Catalogue of Microorganisms (GCM) 10K type strain sequencing project: providing services to taxonomists for standard genome sequencing and annotation.</title>
        <authorList>
            <consortium name="The Broad Institute Genomics Platform"/>
            <consortium name="The Broad Institute Genome Sequencing Center for Infectious Disease"/>
            <person name="Wu L."/>
            <person name="Ma J."/>
        </authorList>
    </citation>
    <scope>NUCLEOTIDE SEQUENCE [LARGE SCALE GENOMIC DNA]</scope>
    <source>
        <strain evidence="3">KCTC 42986</strain>
    </source>
</reference>
<organism evidence="2 3">
    <name type="scientific">Undibacterium arcticum</name>
    <dbReference type="NCBI Taxonomy" id="1762892"/>
    <lineage>
        <taxon>Bacteria</taxon>
        <taxon>Pseudomonadati</taxon>
        <taxon>Pseudomonadota</taxon>
        <taxon>Betaproteobacteria</taxon>
        <taxon>Burkholderiales</taxon>
        <taxon>Oxalobacteraceae</taxon>
        <taxon>Undibacterium</taxon>
    </lineage>
</organism>
<keyword evidence="3" id="KW-1185">Reference proteome</keyword>
<dbReference type="SUPFAM" id="SSF56935">
    <property type="entry name" value="Porins"/>
    <property type="match status" value="1"/>
</dbReference>
<gene>
    <name evidence="2" type="ORF">ACFOFO_12110</name>
</gene>
<evidence type="ECO:0000259" key="1">
    <source>
        <dbReference type="Pfam" id="PF13609"/>
    </source>
</evidence>
<feature type="domain" description="Porin" evidence="1">
    <location>
        <begin position="2"/>
        <end position="53"/>
    </location>
</feature>
<proteinExistence type="predicted"/>
<name>A0ABV7F0X2_9BURK</name>
<dbReference type="Gene3D" id="2.40.160.10">
    <property type="entry name" value="Porin"/>
    <property type="match status" value="1"/>
</dbReference>
<dbReference type="EMBL" id="JBHRTP010000036">
    <property type="protein sequence ID" value="MFC3108697.1"/>
    <property type="molecule type" value="Genomic_DNA"/>
</dbReference>
<dbReference type="InterPro" id="IPR033900">
    <property type="entry name" value="Gram_neg_porin_domain"/>
</dbReference>
<sequence>MPVGGGKILAAWAQTKRSGAAFGADQKCDTASVGYDYDLSKRTDLYAVYMNDKITRQSAGNSFGLGVRHRF</sequence>
<dbReference type="RefSeq" id="WP_390331610.1">
    <property type="nucleotide sequence ID" value="NZ_JBHRTP010000036.1"/>
</dbReference>
<protein>
    <submittedName>
        <fullName evidence="2">Porin</fullName>
    </submittedName>
</protein>